<evidence type="ECO:0000313" key="2">
    <source>
        <dbReference type="Proteomes" id="UP000824533"/>
    </source>
</evidence>
<organism evidence="1 2">
    <name type="scientific">Dendrolimus kikuchii</name>
    <dbReference type="NCBI Taxonomy" id="765133"/>
    <lineage>
        <taxon>Eukaryota</taxon>
        <taxon>Metazoa</taxon>
        <taxon>Ecdysozoa</taxon>
        <taxon>Arthropoda</taxon>
        <taxon>Hexapoda</taxon>
        <taxon>Insecta</taxon>
        <taxon>Pterygota</taxon>
        <taxon>Neoptera</taxon>
        <taxon>Endopterygota</taxon>
        <taxon>Lepidoptera</taxon>
        <taxon>Glossata</taxon>
        <taxon>Ditrysia</taxon>
        <taxon>Bombycoidea</taxon>
        <taxon>Lasiocampidae</taxon>
        <taxon>Dendrolimus</taxon>
    </lineage>
</organism>
<proteinExistence type="predicted"/>
<comment type="caution">
    <text evidence="1">The sequence shown here is derived from an EMBL/GenBank/DDBJ whole genome shotgun (WGS) entry which is preliminary data.</text>
</comment>
<gene>
    <name evidence="1" type="ORF">K1T71_006766</name>
</gene>
<accession>A0ACC1D1S5</accession>
<evidence type="ECO:0000313" key="1">
    <source>
        <dbReference type="EMBL" id="KAJ0177893.1"/>
    </source>
</evidence>
<dbReference type="EMBL" id="CM034397">
    <property type="protein sequence ID" value="KAJ0177893.1"/>
    <property type="molecule type" value="Genomic_DNA"/>
</dbReference>
<name>A0ACC1D1S5_9NEOP</name>
<dbReference type="Proteomes" id="UP000824533">
    <property type="component" value="Linkage Group LG11"/>
</dbReference>
<protein>
    <submittedName>
        <fullName evidence="1">Uncharacterized protein</fullName>
    </submittedName>
</protein>
<reference evidence="1 2" key="1">
    <citation type="journal article" date="2021" name="Front. Genet.">
        <title>Chromosome-Level Genome Assembly Reveals Significant Gene Expansion in the Toll and IMD Signaling Pathways of Dendrolimus kikuchii.</title>
        <authorList>
            <person name="Zhou J."/>
            <person name="Wu P."/>
            <person name="Xiong Z."/>
            <person name="Liu N."/>
            <person name="Zhao N."/>
            <person name="Ji M."/>
            <person name="Qiu Y."/>
            <person name="Yang B."/>
        </authorList>
    </citation>
    <scope>NUCLEOTIDE SEQUENCE [LARGE SCALE GENOMIC DNA]</scope>
    <source>
        <strain evidence="1">Ann1</strain>
    </source>
</reference>
<sequence length="1429" mass="157388">MLLPYFVLLLYVGDGWTTKDPVEFHTWCENATYKKCPSACPRTCEEPNPEICDKMCLKEGCECNPEYVLHNERCIKFEDCPGAKLCSVNQTFVPCTADCPTQYCPENDGRYGYVCDFPSPCPSGCVCKDNYRKLSFKNHKCILASECPPVTCTRPNEEWNSCPSVCLAQYCSDLYGEHQPSECQNDYPHYCNPQCVCKKNFYRNDTDDCVPAKECPQPVFECGYNEEAVKCRTICPPQNCDIAYKDYACTGTPKCEPGCDCIQGHLRNESGICIPSDSCFVPSPSCNDDNAIYTKCMPACTPTCKNPFPVCTDQCNGDGCSCDSGYVLHEGRCILFRECPGANECSTNQSYVPCAVGCPTNYCPINDLRVYPQCLPPYPCPPGCVCKENYLISNNDDRCILASDCPPVECTRENEEWDSCPSACLAEYCSDLDQNHEVSECSSDICRPRCVCKKGFYRNENDECVPAYKCHTRCKDENATYTKCMSACTPTCKNPMPICIDQCKGPGCSCNSGYVLHEGRCILLEECPVTEPECGLNEEFSPCKINCPPQTCESKYASYYCPQQDPDKCEPGCNCKPGYLRNADGICILSEECPGQCGTNEVWSSCVITCPPQSCDSIYTSYLCAQIEPKSCEPGCNCMDGYLRNSDGVCIPSEQCPGTSVKCKRKNEVWNSCPSPCLAEYCSDFYKTHDVSECDSNTCEPRCVCKKNMYRNKNNECVEARQCPKIVPVCGYNEEPVKCRAICPPQNCEIAYTEYMCPAQPKCEPGCNCIKDHLRNASGVCILNDLCEPPVTEPECGLNEEFSPCKINCPPQTCESKYAIYYCPEQGPDKCEPGCNCKPGYLRNADGICILSEECPGQCGTNEVWSSCVITCPPQSCDSIYTSYLCAQIEPKSCEPGCNCMDGYLRNSDGVCIPSEQCPGIPTCDLSDNCLPTCANPNPTNCRVSFARSAGCGCQEGYVLSEPGGTCVKIENCPQNQGCNGDTNAVIQNCPWSEPATCQSPNARYEGNCKAPGCVCAPGYILSDIGGKCILPDECLGGDPCGRNASYSDCGFRCPNQYCPEDDSLVKVACKPGRPCPPGCVCKSNYRRKSYDDDTCILASDCPPVKCTRPHEVWNSCPRCLAERCEDNNVANICDDIPGNNNCEPQCVCRKGYYRNSTGDCIRLKKCPKKCSVPEECRPTCAEPNPQNCDRAPAANTNKDGCRCMAGYVLSERRGKCIKIEECPTNIGCNGDEHAVIKQHPLPCPSTCKSPDATPCKKASLPVGCECAPGYLLSEKNRKCILPEECKGGNPCGENGTFVSSRYSCPSNYCPVDDSRNAVICDPTYPSLPGCACRLNYLRLSHEDPTCIASYECPQVNCTRQNEVWDSCPSACLAEYCEDVDNQPIVCNTLIFLCSPRCVCEKNYFRDSNDLCIPAQECREINKNKKCSD</sequence>
<keyword evidence="2" id="KW-1185">Reference proteome</keyword>